<keyword evidence="1" id="KW-0812">Transmembrane</keyword>
<feature type="domain" description="RNA polymerase sigma-70 region 4" evidence="2">
    <location>
        <begin position="103"/>
        <end position="151"/>
    </location>
</feature>
<evidence type="ECO:0000313" key="4">
    <source>
        <dbReference type="Proteomes" id="UP000244900"/>
    </source>
</evidence>
<sequence>MRESRQPPLAGRSAREFEAFVAGAGGRLLHVATLLTAEPSGRCLRAQRLLLGALARLCAEWDRLRDEDPYDRTRQELVTRFTSGAWRPHRRSRTRGTGAEHGVLARLGPQERLVVVLTLYEGVPEAQTAALLGLPQARVRTLGTRAVSLLRGARATAAAGTAPGRRPGGRPTGRQGLKEEEVRRMLDLPYPRMPADLHVRASRRGARLRRRRRTLHRVECALLLVAAIVFAVWAVAVEPWAVPPSATTPEIGGW</sequence>
<keyword evidence="1" id="KW-1133">Transmembrane helix</keyword>
<dbReference type="InterPro" id="IPR036388">
    <property type="entry name" value="WH-like_DNA-bd_sf"/>
</dbReference>
<gene>
    <name evidence="3" type="ORF">DDW44_19170</name>
</gene>
<dbReference type="Pfam" id="PF04545">
    <property type="entry name" value="Sigma70_r4"/>
    <property type="match status" value="1"/>
</dbReference>
<name>A0A2S1SWL5_9ACTN</name>
<dbReference type="GO" id="GO:0003700">
    <property type="term" value="F:DNA-binding transcription factor activity"/>
    <property type="evidence" value="ECO:0007669"/>
    <property type="project" value="InterPro"/>
</dbReference>
<dbReference type="KEGG" id="stir:DDW44_19170"/>
<dbReference type="OrthoDB" id="4332887at2"/>
<dbReference type="SUPFAM" id="SSF88659">
    <property type="entry name" value="Sigma3 and sigma4 domains of RNA polymerase sigma factors"/>
    <property type="match status" value="1"/>
</dbReference>
<dbReference type="Gene3D" id="1.10.10.10">
    <property type="entry name" value="Winged helix-like DNA-binding domain superfamily/Winged helix DNA-binding domain"/>
    <property type="match status" value="1"/>
</dbReference>
<dbReference type="GO" id="GO:0006352">
    <property type="term" value="P:DNA-templated transcription initiation"/>
    <property type="evidence" value="ECO:0007669"/>
    <property type="project" value="InterPro"/>
</dbReference>
<keyword evidence="1" id="KW-0472">Membrane</keyword>
<protein>
    <recommendedName>
        <fullName evidence="2">RNA polymerase sigma-70 region 4 domain-containing protein</fullName>
    </recommendedName>
</protein>
<evidence type="ECO:0000256" key="1">
    <source>
        <dbReference type="SAM" id="Phobius"/>
    </source>
</evidence>
<dbReference type="AlphaFoldDB" id="A0A2S1SWL5"/>
<dbReference type="InterPro" id="IPR013324">
    <property type="entry name" value="RNA_pol_sigma_r3/r4-like"/>
</dbReference>
<dbReference type="EMBL" id="CP029188">
    <property type="protein sequence ID" value="AWI30667.1"/>
    <property type="molecule type" value="Genomic_DNA"/>
</dbReference>
<reference evidence="3 4" key="1">
    <citation type="submission" date="2018-05" db="EMBL/GenBank/DDBJ databases">
        <title>Complete genome sequence of sponge-derived Streptomyces sp. HNM0039.</title>
        <authorList>
            <person name="Huang X."/>
            <person name="Zhou S."/>
        </authorList>
    </citation>
    <scope>NUCLEOTIDE SEQUENCE [LARGE SCALE GENOMIC DNA]</scope>
    <source>
        <strain evidence="3 4">HNM0039</strain>
    </source>
</reference>
<accession>A0A2S1SWL5</accession>
<keyword evidence="4" id="KW-1185">Reference proteome</keyword>
<feature type="transmembrane region" description="Helical" evidence="1">
    <location>
        <begin position="218"/>
        <end position="236"/>
    </location>
</feature>
<organism evidence="3 4">
    <name type="scientific">Streptomyces tirandamycinicus</name>
    <dbReference type="NCBI Taxonomy" id="2174846"/>
    <lineage>
        <taxon>Bacteria</taxon>
        <taxon>Bacillati</taxon>
        <taxon>Actinomycetota</taxon>
        <taxon>Actinomycetes</taxon>
        <taxon>Kitasatosporales</taxon>
        <taxon>Streptomycetaceae</taxon>
        <taxon>Streptomyces</taxon>
    </lineage>
</organism>
<evidence type="ECO:0000313" key="3">
    <source>
        <dbReference type="EMBL" id="AWI30667.1"/>
    </source>
</evidence>
<dbReference type="RefSeq" id="WP_018889175.1">
    <property type="nucleotide sequence ID" value="NZ_CP029188.1"/>
</dbReference>
<evidence type="ECO:0000259" key="2">
    <source>
        <dbReference type="Pfam" id="PF04545"/>
    </source>
</evidence>
<proteinExistence type="predicted"/>
<dbReference type="Proteomes" id="UP000244900">
    <property type="component" value="Chromosome"/>
</dbReference>
<dbReference type="InterPro" id="IPR007630">
    <property type="entry name" value="RNA_pol_sigma70_r4"/>
</dbReference>